<dbReference type="STRING" id="1789004.FEMY_23770"/>
<dbReference type="RefSeq" id="WP_031599298.1">
    <property type="nucleotide sequence ID" value="NZ_CP149475.1"/>
</dbReference>
<proteinExistence type="predicted"/>
<dbReference type="InterPro" id="IPR038475">
    <property type="entry name" value="RecG_C_sf"/>
</dbReference>
<gene>
    <name evidence="1" type="ORF">FEMY_23770</name>
</gene>
<protein>
    <submittedName>
        <fullName evidence="1">Uncharacterized protein</fullName>
    </submittedName>
</protein>
<sequence length="160" mass="18189">MVQNTQVWNPGELLAPLTLEQLRKPHRSLTRNARVCEALYLAGYIEKYGTGTLMMIQESIEHALPEPDFDQPPGEFVTTLWRDWLTAHVLAGMSLNDRQNKIIPHLKMSRQITNAEYRQITGATERTSARDLDDMVKKGLLTKTAKTGRGTAYRLVQNQP</sequence>
<evidence type="ECO:0000313" key="1">
    <source>
        <dbReference type="EMBL" id="KXW57107.1"/>
    </source>
</evidence>
<evidence type="ECO:0000313" key="2">
    <source>
        <dbReference type="Proteomes" id="UP000075653"/>
    </source>
</evidence>
<comment type="caution">
    <text evidence="1">The sequence shown here is derived from an EMBL/GenBank/DDBJ whole genome shotgun (WGS) entry which is preliminary data.</text>
</comment>
<dbReference type="PATRIC" id="fig|1789004.3.peg.2514"/>
<dbReference type="AlphaFoldDB" id="A0A149VV63"/>
<dbReference type="Gene3D" id="3.30.565.60">
    <property type="match status" value="1"/>
</dbReference>
<dbReference type="PANTHER" id="PTHR30595">
    <property type="entry name" value="GLPR-RELATED TRANSCRIPTIONAL REPRESSOR"/>
    <property type="match status" value="1"/>
</dbReference>
<name>A0A149VV63_9PROT</name>
<dbReference type="SUPFAM" id="SSF46785">
    <property type="entry name" value="Winged helix' DNA-binding domain"/>
    <property type="match status" value="1"/>
</dbReference>
<dbReference type="InterPro" id="IPR036390">
    <property type="entry name" value="WH_DNA-bd_sf"/>
</dbReference>
<organism evidence="1 2">
    <name type="scientific">Ferrovum myxofaciens</name>
    <dbReference type="NCBI Taxonomy" id="416213"/>
    <lineage>
        <taxon>Bacteria</taxon>
        <taxon>Pseudomonadati</taxon>
        <taxon>Pseudomonadota</taxon>
        <taxon>Betaproteobacteria</taxon>
        <taxon>Ferrovales</taxon>
        <taxon>Ferrovaceae</taxon>
        <taxon>Ferrovum</taxon>
    </lineage>
</organism>
<dbReference type="EMBL" id="LRRD01000123">
    <property type="protein sequence ID" value="KXW57107.1"/>
    <property type="molecule type" value="Genomic_DNA"/>
</dbReference>
<accession>A0A149VV63</accession>
<dbReference type="Pfam" id="PF13749">
    <property type="entry name" value="HATPase_c_4"/>
    <property type="match status" value="1"/>
</dbReference>
<dbReference type="PANTHER" id="PTHR30595:SF6">
    <property type="entry name" value="SCHLAFEN ALBA-2 DOMAIN-CONTAINING PROTEIN"/>
    <property type="match status" value="1"/>
</dbReference>
<keyword evidence="2" id="KW-1185">Reference proteome</keyword>
<dbReference type="Gene3D" id="1.10.10.10">
    <property type="entry name" value="Winged helix-like DNA-binding domain superfamily/Winged helix DNA-binding domain"/>
    <property type="match status" value="1"/>
</dbReference>
<reference evidence="1 2" key="1">
    <citation type="submission" date="2016-01" db="EMBL/GenBank/DDBJ databases">
        <title>Genome sequence of the acidophilic iron oxidising Ferrovum strain Z-31.</title>
        <authorList>
            <person name="Poehlein A."/>
            <person name="Ullrich S.R."/>
            <person name="Schloemann M."/>
            <person name="Muehling M."/>
            <person name="Daniel R."/>
        </authorList>
    </citation>
    <scope>NUCLEOTIDE SEQUENCE [LARGE SCALE GENOMIC DNA]</scope>
    <source>
        <strain evidence="1 2">Z-31</strain>
    </source>
</reference>
<dbReference type="Proteomes" id="UP000075653">
    <property type="component" value="Unassembled WGS sequence"/>
</dbReference>
<dbReference type="InterPro" id="IPR036388">
    <property type="entry name" value="WH-like_DNA-bd_sf"/>
</dbReference>